<dbReference type="Gene3D" id="3.40.50.2000">
    <property type="entry name" value="Glycogen Phosphorylase B"/>
    <property type="match status" value="2"/>
</dbReference>
<dbReference type="InterPro" id="IPR001296">
    <property type="entry name" value="Glyco_trans_1"/>
</dbReference>
<dbReference type="InterPro" id="IPR050194">
    <property type="entry name" value="Glycosyltransferase_grp1"/>
</dbReference>
<dbReference type="InterPro" id="IPR028098">
    <property type="entry name" value="Glyco_trans_4-like_N"/>
</dbReference>
<dbReference type="Pfam" id="PF13439">
    <property type="entry name" value="Glyco_transf_4"/>
    <property type="match status" value="1"/>
</dbReference>
<name>A0A2G9YSA4_9BACT</name>
<evidence type="ECO:0000259" key="1">
    <source>
        <dbReference type="Pfam" id="PF00534"/>
    </source>
</evidence>
<dbReference type="CDD" id="cd03802">
    <property type="entry name" value="GT4_AviGT4-like"/>
    <property type="match status" value="1"/>
</dbReference>
<evidence type="ECO:0008006" key="5">
    <source>
        <dbReference type="Google" id="ProtNLM"/>
    </source>
</evidence>
<sequence>MKRIQKYKIAQVAPTWVRVPPVDYGGAEFIISHLTENLFKRGYDVTLFASGDSLTQATLISNIDKAAGLGVDNLADLSKRMRYYKTILDPLMKEYKFDLIHWHVSYDLLPYFIAQLSTRSPAVVTFHNHYPNIADLLKEETKSFNVSVSYAFQKELPIKFSACIYNGIRLEDFDFVASGQKNQLVWIGRFKPVKGADLAIRMADQLKVPITIAAPVRENQYYTEIIQPALKRSNYAQFIGPINLQRKNKILGQAKVFINPILWDEPFGLVVPESNACGTPVVAFAKGAMPELIRDGVNGFLVKPDDIKGMVGAVQRIYEMPEEQYQAMRRACRKHVEENFPIEKMVDGYEKVYQRVIEDWRGKHGKSQV</sequence>
<dbReference type="EMBL" id="PCRM01000044">
    <property type="protein sequence ID" value="PIP21361.1"/>
    <property type="molecule type" value="Genomic_DNA"/>
</dbReference>
<organism evidence="3 4">
    <name type="scientific">Candidatus Nealsonbacteria bacterium CG23_combo_of_CG06-09_8_20_14_all_40_13</name>
    <dbReference type="NCBI Taxonomy" id="1974724"/>
    <lineage>
        <taxon>Bacteria</taxon>
        <taxon>Candidatus Nealsoniibacteriota</taxon>
    </lineage>
</organism>
<evidence type="ECO:0000259" key="2">
    <source>
        <dbReference type="Pfam" id="PF13439"/>
    </source>
</evidence>
<gene>
    <name evidence="3" type="ORF">COX39_03315</name>
</gene>
<comment type="caution">
    <text evidence="3">The sequence shown here is derived from an EMBL/GenBank/DDBJ whole genome shotgun (WGS) entry which is preliminary data.</text>
</comment>
<protein>
    <recommendedName>
        <fullName evidence="5">Glycosyl transferase</fullName>
    </recommendedName>
</protein>
<proteinExistence type="predicted"/>
<feature type="domain" description="Glycosyltransferase subfamily 4-like N-terminal" evidence="2">
    <location>
        <begin position="24"/>
        <end position="135"/>
    </location>
</feature>
<dbReference type="PANTHER" id="PTHR45947:SF13">
    <property type="entry name" value="TRANSFERASE"/>
    <property type="match status" value="1"/>
</dbReference>
<dbReference type="Proteomes" id="UP000231567">
    <property type="component" value="Unassembled WGS sequence"/>
</dbReference>
<feature type="domain" description="Glycosyl transferase family 1" evidence="1">
    <location>
        <begin position="175"/>
        <end position="334"/>
    </location>
</feature>
<dbReference type="SUPFAM" id="SSF53756">
    <property type="entry name" value="UDP-Glycosyltransferase/glycogen phosphorylase"/>
    <property type="match status" value="1"/>
</dbReference>
<evidence type="ECO:0000313" key="3">
    <source>
        <dbReference type="EMBL" id="PIP21361.1"/>
    </source>
</evidence>
<dbReference type="PANTHER" id="PTHR45947">
    <property type="entry name" value="SULFOQUINOVOSYL TRANSFERASE SQD2"/>
    <property type="match status" value="1"/>
</dbReference>
<dbReference type="GO" id="GO:0016757">
    <property type="term" value="F:glycosyltransferase activity"/>
    <property type="evidence" value="ECO:0007669"/>
    <property type="project" value="InterPro"/>
</dbReference>
<dbReference type="AlphaFoldDB" id="A0A2G9YSA4"/>
<dbReference type="Pfam" id="PF00534">
    <property type="entry name" value="Glycos_transf_1"/>
    <property type="match status" value="1"/>
</dbReference>
<reference evidence="3 4" key="1">
    <citation type="submission" date="2017-09" db="EMBL/GenBank/DDBJ databases">
        <title>Depth-based differentiation of microbial function through sediment-hosted aquifers and enrichment of novel symbionts in the deep terrestrial subsurface.</title>
        <authorList>
            <person name="Probst A.J."/>
            <person name="Ladd B."/>
            <person name="Jarett J.K."/>
            <person name="Geller-Mcgrath D.E."/>
            <person name="Sieber C.M."/>
            <person name="Emerson J.B."/>
            <person name="Anantharaman K."/>
            <person name="Thomas B.C."/>
            <person name="Malmstrom R."/>
            <person name="Stieglmeier M."/>
            <person name="Klingl A."/>
            <person name="Woyke T."/>
            <person name="Ryan C.M."/>
            <person name="Banfield J.F."/>
        </authorList>
    </citation>
    <scope>NUCLEOTIDE SEQUENCE [LARGE SCALE GENOMIC DNA]</scope>
    <source>
        <strain evidence="3">CG23_combo_of_CG06-09_8_20_14_all_40_13</strain>
    </source>
</reference>
<accession>A0A2G9YSA4</accession>
<evidence type="ECO:0000313" key="4">
    <source>
        <dbReference type="Proteomes" id="UP000231567"/>
    </source>
</evidence>